<dbReference type="GO" id="GO:0006304">
    <property type="term" value="P:DNA modification"/>
    <property type="evidence" value="ECO:0007669"/>
    <property type="project" value="InterPro"/>
</dbReference>
<dbReference type="PROSITE" id="PS00092">
    <property type="entry name" value="N6_MTASE"/>
    <property type="match status" value="1"/>
</dbReference>
<name>A0A5M8FKS7_9GAMM</name>
<dbReference type="AlphaFoldDB" id="A0A5M8FKS7"/>
<keyword evidence="9" id="KW-1185">Reference proteome</keyword>
<sequence>MIDRQQLLKDLQALLPRLEQDILAYAEARPELSAHLKAEYAQAKAANRTAEHFVAWREAQITQAAVAWLLAAVFVRFLEDNQLLDEPLLSGPAGSRLQHARDRIGIYFREQPTHAEREYLFQLFEQLEQMPVLRELLDRQHNPLWQLPVSADGAKAIIDFFQQLDPATGAIRHDFTDARWDTRFLGDLYQDLSESVRKRYALLQTPEFVESFILDYSLEKAMQSFGLPGLRLIDPTCGSGHFLLSAFERLFDAWIRREPATNARALAQRALDAVHGVDINPYAIAIARFRLLIAAMKAAGSDRLSAAPDFHFNLAVGDSLIHGRRHAVEDLRGQGYQSDLLDEPIRHVLEVEDQAKLSRILNQQYHVVVGNPPYITVKDAALNQAYRAKYPTCHRQYSLGVPFTERFFDLTLSARDNQPAGYLGMITTNSFMKREFGKKLIEDYLPHKDLTHVIDTSGAYIPGHGTPTVILFGRNQKPQSERIRAVLGIRGEPSTPGDAAQGQVWQSILSLIEKPGSENAFVSVVDQERELYGKHPWSVGGGGATELKSVIESNADRKLEDLISLIGFVCMTRADDIYFSRRETLLRFGIESEYVIYNIEGDRVRDWAIDDPSATCFPYDQTLQPHLSQSSEKFLWPHRTALWLRREPNGNHFEIGLTWFEWSRFQRERFKIPLSITFAFVATHNHFVLDRGGKVFNRSAPVIKLPADASEDDHLILLGLLNSSTACFWMKQVFHNKGATSDKGVLQDDPEKFRFEFDGTKLKSFPIPELNDLQREKLLDLTKFLDEFGKLIGGFSFKDMIEQNCSGDLKKSIEKSIFEREQLRAWMVRWQEELDWLCYELYGLLSEGSGCESLIWQSHVEDMPALSGDDRAYRYLSRPDSPNDARTRARIHLIKTNKNIGLIERPEYKRRWFKSAGAYNAENLSDSMRVTDALEQWLLDHLEAQCHAPELLTCAQLADRVRHDNAFQQVAALYLGTDTFDAQALVAQLVADDQVPQMAACRYKAKALPKFRAWQETWALQRAEDAIDARTELPETDPNHLSPEAAATLKREQVGDIPLPPKYAQADFAKASYWPLRGKLDVPKERWFSLPGCEKGGDSTLVIGWAGLDHLQRAQAIASWYLDRKEQEGWSAGALQPMLVALDELIPWLQQWHNAIDPEYGERMGDYYEGFLQEELRQLEIARDALLDWRPPAATRGRRRKIAS</sequence>
<dbReference type="Proteomes" id="UP000322981">
    <property type="component" value="Unassembled WGS sequence"/>
</dbReference>
<dbReference type="PANTHER" id="PTHR33841:SF1">
    <property type="entry name" value="DNA METHYLTRANSFERASE A"/>
    <property type="match status" value="1"/>
</dbReference>
<dbReference type="PRINTS" id="PR00507">
    <property type="entry name" value="N12N6MTFRASE"/>
</dbReference>
<keyword evidence="3 8" id="KW-0808">Transferase</keyword>
<feature type="domain" description="DUF7008" evidence="7">
    <location>
        <begin position="887"/>
        <end position="1200"/>
    </location>
</feature>
<feature type="domain" description="Type II methyltransferase M.TaqI-like" evidence="6">
    <location>
        <begin position="274"/>
        <end position="457"/>
    </location>
</feature>
<dbReference type="Pfam" id="PF07669">
    <property type="entry name" value="Eco57I"/>
    <property type="match status" value="1"/>
</dbReference>
<dbReference type="InterPro" id="IPR054277">
    <property type="entry name" value="DUF7008"/>
</dbReference>
<protein>
    <recommendedName>
        <fullName evidence="1">site-specific DNA-methyltransferase (adenine-specific)</fullName>
        <ecNumber evidence="1">2.1.1.72</ecNumber>
    </recommendedName>
</protein>
<dbReference type="RefSeq" id="WP_150094148.1">
    <property type="nucleotide sequence ID" value="NZ_VWXX01000028.1"/>
</dbReference>
<dbReference type="InterPro" id="IPR002052">
    <property type="entry name" value="DNA_methylase_N6_adenine_CS"/>
</dbReference>
<proteinExistence type="predicted"/>
<evidence type="ECO:0000313" key="8">
    <source>
        <dbReference type="EMBL" id="KAA6183781.1"/>
    </source>
</evidence>
<accession>A0A5M8FKS7</accession>
<dbReference type="Gene3D" id="3.40.50.150">
    <property type="entry name" value="Vaccinia Virus protein VP39"/>
    <property type="match status" value="1"/>
</dbReference>
<keyword evidence="4" id="KW-0949">S-adenosyl-L-methionine</keyword>
<dbReference type="InterPro" id="IPR029063">
    <property type="entry name" value="SAM-dependent_MTases_sf"/>
</dbReference>
<dbReference type="NCBIfam" id="NF033451">
    <property type="entry name" value="BREX_2_MTaseX"/>
    <property type="match status" value="1"/>
</dbReference>
<keyword evidence="2 8" id="KW-0489">Methyltransferase</keyword>
<dbReference type="EMBL" id="VWXX01000028">
    <property type="protein sequence ID" value="KAA6183781.1"/>
    <property type="molecule type" value="Genomic_DNA"/>
</dbReference>
<evidence type="ECO:0000259" key="6">
    <source>
        <dbReference type="Pfam" id="PF07669"/>
    </source>
</evidence>
<evidence type="ECO:0000256" key="3">
    <source>
        <dbReference type="ARBA" id="ARBA00022679"/>
    </source>
</evidence>
<dbReference type="SUPFAM" id="SSF53335">
    <property type="entry name" value="S-adenosyl-L-methionine-dependent methyltransferases"/>
    <property type="match status" value="1"/>
</dbReference>
<evidence type="ECO:0000256" key="2">
    <source>
        <dbReference type="ARBA" id="ARBA00022603"/>
    </source>
</evidence>
<comment type="catalytic activity">
    <reaction evidence="5">
        <text>a 2'-deoxyadenosine in DNA + S-adenosyl-L-methionine = an N(6)-methyl-2'-deoxyadenosine in DNA + S-adenosyl-L-homocysteine + H(+)</text>
        <dbReference type="Rhea" id="RHEA:15197"/>
        <dbReference type="Rhea" id="RHEA-COMP:12418"/>
        <dbReference type="Rhea" id="RHEA-COMP:12419"/>
        <dbReference type="ChEBI" id="CHEBI:15378"/>
        <dbReference type="ChEBI" id="CHEBI:57856"/>
        <dbReference type="ChEBI" id="CHEBI:59789"/>
        <dbReference type="ChEBI" id="CHEBI:90615"/>
        <dbReference type="ChEBI" id="CHEBI:90616"/>
        <dbReference type="EC" id="2.1.1.72"/>
    </reaction>
</comment>
<evidence type="ECO:0000259" key="7">
    <source>
        <dbReference type="Pfam" id="PF22654"/>
    </source>
</evidence>
<dbReference type="GO" id="GO:0009007">
    <property type="term" value="F:site-specific DNA-methyltransferase (adenine-specific) activity"/>
    <property type="evidence" value="ECO:0007669"/>
    <property type="project" value="UniProtKB-EC"/>
</dbReference>
<evidence type="ECO:0000313" key="9">
    <source>
        <dbReference type="Proteomes" id="UP000322981"/>
    </source>
</evidence>
<dbReference type="GO" id="GO:0032259">
    <property type="term" value="P:methylation"/>
    <property type="evidence" value="ECO:0007669"/>
    <property type="project" value="UniProtKB-KW"/>
</dbReference>
<dbReference type="OrthoDB" id="9782445at2"/>
<organism evidence="8 9">
    <name type="scientific">Thiohalocapsa marina</name>
    <dbReference type="NCBI Taxonomy" id="424902"/>
    <lineage>
        <taxon>Bacteria</taxon>
        <taxon>Pseudomonadati</taxon>
        <taxon>Pseudomonadota</taxon>
        <taxon>Gammaproteobacteria</taxon>
        <taxon>Chromatiales</taxon>
        <taxon>Chromatiaceae</taxon>
        <taxon>Thiohalocapsa</taxon>
    </lineage>
</organism>
<dbReference type="InterPro" id="IPR050953">
    <property type="entry name" value="N4_N6_ade-DNA_methylase"/>
</dbReference>
<comment type="caution">
    <text evidence="8">The sequence shown here is derived from an EMBL/GenBank/DDBJ whole genome shotgun (WGS) entry which is preliminary data.</text>
</comment>
<evidence type="ECO:0000256" key="5">
    <source>
        <dbReference type="ARBA" id="ARBA00047942"/>
    </source>
</evidence>
<evidence type="ECO:0000256" key="4">
    <source>
        <dbReference type="ARBA" id="ARBA00022691"/>
    </source>
</evidence>
<dbReference type="PANTHER" id="PTHR33841">
    <property type="entry name" value="DNA METHYLTRANSFERASE YEEA-RELATED"/>
    <property type="match status" value="1"/>
</dbReference>
<dbReference type="InterPro" id="IPR011639">
    <property type="entry name" value="MethylTrfase_TaqI-like_dom"/>
</dbReference>
<dbReference type="Pfam" id="PF22654">
    <property type="entry name" value="DUF7008"/>
    <property type="match status" value="1"/>
</dbReference>
<evidence type="ECO:0000256" key="1">
    <source>
        <dbReference type="ARBA" id="ARBA00011900"/>
    </source>
</evidence>
<gene>
    <name evidence="8" type="primary">pglX</name>
    <name evidence="8" type="ORF">F2Q65_14600</name>
</gene>
<dbReference type="GO" id="GO:0003676">
    <property type="term" value="F:nucleic acid binding"/>
    <property type="evidence" value="ECO:0007669"/>
    <property type="project" value="InterPro"/>
</dbReference>
<reference evidence="8 9" key="1">
    <citation type="submission" date="2019-09" db="EMBL/GenBank/DDBJ databases">
        <title>Whole-genome sequence of the purple sulfur bacterium Thiohalocapsa marina DSM 19078.</title>
        <authorList>
            <person name="Kyndt J.A."/>
            <person name="Meyer T.E."/>
        </authorList>
    </citation>
    <scope>NUCLEOTIDE SEQUENCE [LARGE SCALE GENOMIC DNA]</scope>
    <source>
        <strain evidence="8 9">DSM 19078</strain>
    </source>
</reference>
<dbReference type="EC" id="2.1.1.72" evidence="1"/>